<evidence type="ECO:0000313" key="2">
    <source>
        <dbReference type="Proteomes" id="UP001596422"/>
    </source>
</evidence>
<proteinExistence type="predicted"/>
<dbReference type="EMBL" id="JBHSWE010000001">
    <property type="protein sequence ID" value="MFC6671266.1"/>
    <property type="molecule type" value="Genomic_DNA"/>
</dbReference>
<dbReference type="RefSeq" id="WP_379909778.1">
    <property type="nucleotide sequence ID" value="NZ_JBHSWE010000001.1"/>
</dbReference>
<sequence>MTPRSLPGGLVIDGELHRDYRFKPLCGELELSLAEAAADDGCTADRVTAVLACALATLAGREPDALLVEHLVVGDRQFLMRQLSALLDDSPRWLTVRCNACDALFDLSYRPSTLPVKTAGGGYPEKSVKIGAAGYRLRLPTGSDQARLDPGATAEEQQRQLLAGLLRPAPDMTTLSLQDIEQLDQALEAMAPEVALQLLAPCPQCQTENTVDVDPYQSLDTSPDNLLAEIHLLASTYHWSQREILDLPRRRRHHYLQLIEANRGNSGAEAGN</sequence>
<comment type="caution">
    <text evidence="1">The sequence shown here is derived from an EMBL/GenBank/DDBJ whole genome shotgun (WGS) entry which is preliminary data.</text>
</comment>
<organism evidence="1 2">
    <name type="scientific">Marinobacterium aestuariivivens</name>
    <dbReference type="NCBI Taxonomy" id="1698799"/>
    <lineage>
        <taxon>Bacteria</taxon>
        <taxon>Pseudomonadati</taxon>
        <taxon>Pseudomonadota</taxon>
        <taxon>Gammaproteobacteria</taxon>
        <taxon>Oceanospirillales</taxon>
        <taxon>Oceanospirillaceae</taxon>
        <taxon>Marinobacterium</taxon>
    </lineage>
</organism>
<evidence type="ECO:0000313" key="1">
    <source>
        <dbReference type="EMBL" id="MFC6671266.1"/>
    </source>
</evidence>
<name>A0ABW2A1C8_9GAMM</name>
<gene>
    <name evidence="1" type="ORF">ACFQDL_15150</name>
</gene>
<protein>
    <recommendedName>
        <fullName evidence="3">Phage tail protein</fullName>
    </recommendedName>
</protein>
<dbReference type="Proteomes" id="UP001596422">
    <property type="component" value="Unassembled WGS sequence"/>
</dbReference>
<reference evidence="2" key="1">
    <citation type="journal article" date="2019" name="Int. J. Syst. Evol. Microbiol.">
        <title>The Global Catalogue of Microorganisms (GCM) 10K type strain sequencing project: providing services to taxonomists for standard genome sequencing and annotation.</title>
        <authorList>
            <consortium name="The Broad Institute Genomics Platform"/>
            <consortium name="The Broad Institute Genome Sequencing Center for Infectious Disease"/>
            <person name="Wu L."/>
            <person name="Ma J."/>
        </authorList>
    </citation>
    <scope>NUCLEOTIDE SEQUENCE [LARGE SCALE GENOMIC DNA]</scope>
    <source>
        <strain evidence="2">NBRC 111756</strain>
    </source>
</reference>
<keyword evidence="2" id="KW-1185">Reference proteome</keyword>
<evidence type="ECO:0008006" key="3">
    <source>
        <dbReference type="Google" id="ProtNLM"/>
    </source>
</evidence>
<accession>A0ABW2A1C8</accession>